<organism evidence="6 7">
    <name type="scientific">Christiangramia salexigens</name>
    <dbReference type="NCBI Taxonomy" id="1913577"/>
    <lineage>
        <taxon>Bacteria</taxon>
        <taxon>Pseudomonadati</taxon>
        <taxon>Bacteroidota</taxon>
        <taxon>Flavobacteriia</taxon>
        <taxon>Flavobacteriales</taxon>
        <taxon>Flavobacteriaceae</taxon>
        <taxon>Christiangramia</taxon>
    </lineage>
</organism>
<keyword evidence="2 4" id="KW-0813">Transport</keyword>
<dbReference type="GO" id="GO:0006817">
    <property type="term" value="P:phosphate ion transport"/>
    <property type="evidence" value="ECO:0007669"/>
    <property type="project" value="UniProtKB-UniRule"/>
</dbReference>
<dbReference type="PROSITE" id="PS51257">
    <property type="entry name" value="PROKAR_LIPOPROTEIN"/>
    <property type="match status" value="1"/>
</dbReference>
<comment type="function">
    <text evidence="4">Involved in the system for phosphate transport across the cytoplasmic membrane.</text>
</comment>
<dbReference type="InterPro" id="IPR050811">
    <property type="entry name" value="Phosphate_ABC_transporter"/>
</dbReference>
<gene>
    <name evidence="6" type="ORF">LPB144_01860</name>
</gene>
<feature type="signal peptide" evidence="4">
    <location>
        <begin position="1"/>
        <end position="22"/>
    </location>
</feature>
<dbReference type="Proteomes" id="UP000182510">
    <property type="component" value="Chromosome"/>
</dbReference>
<comment type="similarity">
    <text evidence="1 4">Belongs to the PstS family.</text>
</comment>
<dbReference type="EMBL" id="CP018153">
    <property type="protein sequence ID" value="APG59227.1"/>
    <property type="molecule type" value="Genomic_DNA"/>
</dbReference>
<dbReference type="NCBIfam" id="TIGR02136">
    <property type="entry name" value="ptsS_2"/>
    <property type="match status" value="1"/>
</dbReference>
<evidence type="ECO:0000256" key="3">
    <source>
        <dbReference type="ARBA" id="ARBA00022729"/>
    </source>
</evidence>
<dbReference type="OrthoDB" id="9783488at2"/>
<name>A0A1L3J281_9FLAO</name>
<dbReference type="PANTHER" id="PTHR30570">
    <property type="entry name" value="PERIPLASMIC PHOSPHATE BINDING COMPONENT OF PHOSPHATE ABC TRANSPORTER"/>
    <property type="match status" value="1"/>
</dbReference>
<dbReference type="Pfam" id="PF12849">
    <property type="entry name" value="PBP_like_2"/>
    <property type="match status" value="1"/>
</dbReference>
<dbReference type="Gene3D" id="3.40.190.10">
    <property type="entry name" value="Periplasmic binding protein-like II"/>
    <property type="match status" value="2"/>
</dbReference>
<evidence type="ECO:0000256" key="4">
    <source>
        <dbReference type="RuleBase" id="RU367119"/>
    </source>
</evidence>
<keyword evidence="4" id="KW-0592">Phosphate transport</keyword>
<keyword evidence="3 4" id="KW-0732">Signal</keyword>
<keyword evidence="7" id="KW-1185">Reference proteome</keyword>
<feature type="domain" description="PBP" evidence="5">
    <location>
        <begin position="27"/>
        <end position="277"/>
    </location>
</feature>
<protein>
    <recommendedName>
        <fullName evidence="4">Phosphate-binding protein</fullName>
    </recommendedName>
</protein>
<dbReference type="InterPro" id="IPR011862">
    <property type="entry name" value="Phos-bd"/>
</dbReference>
<dbReference type="GO" id="GO:0042301">
    <property type="term" value="F:phosphate ion binding"/>
    <property type="evidence" value="ECO:0007669"/>
    <property type="project" value="UniProtKB-UniRule"/>
</dbReference>
<dbReference type="RefSeq" id="WP_072551883.1">
    <property type="nucleotide sequence ID" value="NZ_CP018153.1"/>
</dbReference>
<dbReference type="SUPFAM" id="SSF53850">
    <property type="entry name" value="Periplasmic binding protein-like II"/>
    <property type="match status" value="1"/>
</dbReference>
<dbReference type="STRING" id="1913577.LPB144_01860"/>
<evidence type="ECO:0000256" key="1">
    <source>
        <dbReference type="ARBA" id="ARBA00008725"/>
    </source>
</evidence>
<reference evidence="6 7" key="1">
    <citation type="submission" date="2016-11" db="EMBL/GenBank/DDBJ databases">
        <title>Gramella sp. LPB0144 isolated from marine environment.</title>
        <authorList>
            <person name="Kim E."/>
            <person name="Yi H."/>
        </authorList>
    </citation>
    <scope>NUCLEOTIDE SEQUENCE [LARGE SCALE GENOMIC DNA]</scope>
    <source>
        <strain evidence="6 7">LPB0144</strain>
    </source>
</reference>
<evidence type="ECO:0000259" key="5">
    <source>
        <dbReference type="Pfam" id="PF12849"/>
    </source>
</evidence>
<sequence>MKKVLFITAIAFLMIACGNNKGQNSDDNGTITVDGSSTVYPITEAVAEEFRAEKPRVNVTIGVSGTGGGFQKFTRGETDISDASREIKAKEAAVAKENNIDYVELEVAYDGLAVVINPENDWAKSFTVEELKKIWEPAAQGKVMKWNQINPEWPNEEIHLFGPGVASGTFDYFTEAIVGEGGASRGDFTASEDDNVLVQGVAGDKYGLGFFGLAYYEANSDKLALAAVDGGNGPISPSAETVNNGTYSPLSRPLFIYVSSKAIQSPNVVEFINFYLDEAGSLAKDVGYFPLTDAEYAEQKSKFKSFVEKHKDQTNNKK</sequence>
<dbReference type="KEGG" id="grl:LPB144_01860"/>
<proteinExistence type="inferred from homology"/>
<dbReference type="PANTHER" id="PTHR30570:SF1">
    <property type="entry name" value="PHOSPHATE-BINDING PROTEIN PSTS"/>
    <property type="match status" value="1"/>
</dbReference>
<evidence type="ECO:0000313" key="7">
    <source>
        <dbReference type="Proteomes" id="UP000182510"/>
    </source>
</evidence>
<dbReference type="FunFam" id="3.40.190.10:FF:000055">
    <property type="entry name" value="Phosphate ABC transporter, phosphate-binding protein"/>
    <property type="match status" value="1"/>
</dbReference>
<accession>A0A1L3J281</accession>
<dbReference type="CDD" id="cd13654">
    <property type="entry name" value="PBP2_phosphate_like_2"/>
    <property type="match status" value="1"/>
</dbReference>
<dbReference type="InterPro" id="IPR024370">
    <property type="entry name" value="PBP_domain"/>
</dbReference>
<evidence type="ECO:0000256" key="2">
    <source>
        <dbReference type="ARBA" id="ARBA00022448"/>
    </source>
</evidence>
<dbReference type="AlphaFoldDB" id="A0A1L3J281"/>
<feature type="chain" id="PRO_5027150945" description="Phosphate-binding protein" evidence="4">
    <location>
        <begin position="23"/>
        <end position="318"/>
    </location>
</feature>
<evidence type="ECO:0000313" key="6">
    <source>
        <dbReference type="EMBL" id="APG59227.1"/>
    </source>
</evidence>